<dbReference type="OrthoDB" id="9803916at2"/>
<dbReference type="PRINTS" id="PR00388">
    <property type="entry name" value="PDIESTERASE2"/>
</dbReference>
<gene>
    <name evidence="2" type="ORF">SAMN05660653_00924</name>
</gene>
<dbReference type="GO" id="GO:0006198">
    <property type="term" value="P:cAMP catabolic process"/>
    <property type="evidence" value="ECO:0007669"/>
    <property type="project" value="InterPro"/>
</dbReference>
<dbReference type="Gene3D" id="3.60.15.10">
    <property type="entry name" value="Ribonuclease Z/Hydroxyacylglutathione hydrolase-like"/>
    <property type="match status" value="1"/>
</dbReference>
<dbReference type="SMART" id="SM00849">
    <property type="entry name" value="Lactamase_B"/>
    <property type="match status" value="1"/>
</dbReference>
<dbReference type="RefSeq" id="WP_092117769.1">
    <property type="nucleotide sequence ID" value="NZ_FMXO01000004.1"/>
</dbReference>
<dbReference type="PANTHER" id="PTHR28283">
    <property type="entry name" value="3',5'-CYCLIC-NUCLEOTIDE PHOSPHODIESTERASE 1"/>
    <property type="match status" value="1"/>
</dbReference>
<dbReference type="Pfam" id="PF02112">
    <property type="entry name" value="PDEase_II"/>
    <property type="match status" value="1"/>
</dbReference>
<protein>
    <submittedName>
        <fullName evidence="2">Beta-lactamase superfamily domain-containing protein</fullName>
    </submittedName>
</protein>
<dbReference type="AlphaFoldDB" id="A0A1G6BDG9"/>
<dbReference type="InterPro" id="IPR000396">
    <property type="entry name" value="Pdiesterase2"/>
</dbReference>
<dbReference type="CDD" id="cd07735">
    <property type="entry name" value="class_II_PDE_MBL-fold"/>
    <property type="match status" value="1"/>
</dbReference>
<keyword evidence="3" id="KW-1185">Reference proteome</keyword>
<dbReference type="Proteomes" id="UP000198771">
    <property type="component" value="Unassembled WGS sequence"/>
</dbReference>
<dbReference type="InterPro" id="IPR001279">
    <property type="entry name" value="Metallo-B-lactamas"/>
</dbReference>
<name>A0A1G6BDG9_9BACT</name>
<dbReference type="PANTHER" id="PTHR28283:SF1">
    <property type="entry name" value="3',5'-CYCLIC-NUCLEOTIDE PHOSPHODIESTERASE 1"/>
    <property type="match status" value="1"/>
</dbReference>
<feature type="domain" description="Metallo-beta-lactamase" evidence="1">
    <location>
        <begin position="17"/>
        <end position="205"/>
    </location>
</feature>
<sequence length="261" mass="28833">MHLHVLGCSGSDLPGYNLTSFLVNKTLLLDAGSVTSSLSSADQAQIQDILVTHAHLDHIKDILFLADNLIELVVRNEHGPVRIRALAPVLDSIRTHLLNDTIWPDFTVLPAIGNPVLTYNPLEPGVWVDVNGLQAATFPVNHAKAASGYVLREESSGANFAFTGDTGPTSDWWHFLNGLPFSLEHLIIEASFPNSMEELALLSQHLTPALLRVELDKLHARPKIYISHMKSTFSSEIQEQLNQALDGYTYHLLRDGEDITF</sequence>
<proteinExistence type="predicted"/>
<accession>A0A1G6BDG9</accession>
<dbReference type="InterPro" id="IPR036866">
    <property type="entry name" value="RibonucZ/Hydroxyglut_hydro"/>
</dbReference>
<dbReference type="GO" id="GO:0047555">
    <property type="term" value="F:3',5'-cyclic-GMP phosphodiesterase activity"/>
    <property type="evidence" value="ECO:0007669"/>
    <property type="project" value="TreeGrafter"/>
</dbReference>
<evidence type="ECO:0000313" key="3">
    <source>
        <dbReference type="Proteomes" id="UP000198771"/>
    </source>
</evidence>
<dbReference type="SUPFAM" id="SSF56281">
    <property type="entry name" value="Metallo-hydrolase/oxidoreductase"/>
    <property type="match status" value="1"/>
</dbReference>
<dbReference type="GO" id="GO:1902660">
    <property type="term" value="P:negative regulation of glucose mediated signaling pathway"/>
    <property type="evidence" value="ECO:0007669"/>
    <property type="project" value="TreeGrafter"/>
</dbReference>
<evidence type="ECO:0000259" key="1">
    <source>
        <dbReference type="SMART" id="SM00849"/>
    </source>
</evidence>
<reference evidence="2 3" key="1">
    <citation type="submission" date="2016-10" db="EMBL/GenBank/DDBJ databases">
        <authorList>
            <person name="de Groot N.N."/>
        </authorList>
    </citation>
    <scope>NUCLEOTIDE SEQUENCE [LARGE SCALE GENOMIC DNA]</scope>
    <source>
        <strain evidence="2 3">ASO4-2</strain>
    </source>
</reference>
<dbReference type="GO" id="GO:0004115">
    <property type="term" value="F:3',5'-cyclic-AMP phosphodiesterase activity"/>
    <property type="evidence" value="ECO:0007669"/>
    <property type="project" value="InterPro"/>
</dbReference>
<organism evidence="2 3">
    <name type="scientific">Desulfonatronum thiosulfatophilum</name>
    <dbReference type="NCBI Taxonomy" id="617002"/>
    <lineage>
        <taxon>Bacteria</taxon>
        <taxon>Pseudomonadati</taxon>
        <taxon>Thermodesulfobacteriota</taxon>
        <taxon>Desulfovibrionia</taxon>
        <taxon>Desulfovibrionales</taxon>
        <taxon>Desulfonatronaceae</taxon>
        <taxon>Desulfonatronum</taxon>
    </lineage>
</organism>
<dbReference type="STRING" id="617002.SAMN05660653_00924"/>
<dbReference type="EMBL" id="FMXO01000004">
    <property type="protein sequence ID" value="SDB18655.1"/>
    <property type="molecule type" value="Genomic_DNA"/>
</dbReference>
<evidence type="ECO:0000313" key="2">
    <source>
        <dbReference type="EMBL" id="SDB18655.1"/>
    </source>
</evidence>